<dbReference type="InterPro" id="IPR024194">
    <property type="entry name" value="Ac/AlaTfrase_AlgI/DltB"/>
</dbReference>
<feature type="transmembrane region" description="Helical" evidence="8">
    <location>
        <begin position="9"/>
        <end position="26"/>
    </location>
</feature>
<protein>
    <submittedName>
        <fullName evidence="9">Uncharacterized protein</fullName>
    </submittedName>
</protein>
<feature type="transmembrane region" description="Helical" evidence="8">
    <location>
        <begin position="80"/>
        <end position="96"/>
    </location>
</feature>
<gene>
    <name evidence="9" type="ORF">CLPU_8c01200</name>
</gene>
<name>A0A0L0WAK4_GOTPU</name>
<dbReference type="STRING" id="1503.CLPU_8c01200"/>
<feature type="transmembrane region" description="Helical" evidence="8">
    <location>
        <begin position="202"/>
        <end position="226"/>
    </location>
</feature>
<sequence>MWFIDIGNLFYLLIFSVFIIVCNSFLKDKFILIRRICLPVFFIFFIFSYNRKLLVFYLVYILLNYVFAQIISYLDRLKKAIFLISIVFNVLVVILLRSEGIYKMGIPWLDVVLVVGLIYNLLKMIDLQFYAYYMSEKINLFDLVTYILFVPAFTSGPIMPYRAFNQQLYSYKEVDSISIEKFIKRIIRGLFKKIVIVKLFSYIYYSLLGLKINIFISILILMSYYILLYFDFAGYTDIAIGFGGLMGFDVPENFKKPFTSPTLTQFWRNWHATLGDWFRSHVFMPFAQFSQSRIFVGALSFMIMFLIGLWHGFNNLFILWGIYHGILLFLENVLNLTMVNKRKVKKSYFIFRCVATNTLVGFGTIFFSENIEIAKKILHGFTKLW</sequence>
<evidence type="ECO:0000256" key="1">
    <source>
        <dbReference type="ARBA" id="ARBA00004651"/>
    </source>
</evidence>
<evidence type="ECO:0000256" key="8">
    <source>
        <dbReference type="SAM" id="Phobius"/>
    </source>
</evidence>
<proteinExistence type="inferred from homology"/>
<comment type="subcellular location">
    <subcellularLocation>
        <location evidence="1">Cell membrane</location>
        <topology evidence="1">Multi-pass membrane protein</topology>
    </subcellularLocation>
</comment>
<comment type="similarity">
    <text evidence="2 7">Belongs to the membrane-bound acyltransferase family.</text>
</comment>
<dbReference type="InterPro" id="IPR004299">
    <property type="entry name" value="MBOAT_fam"/>
</dbReference>
<evidence type="ECO:0000256" key="6">
    <source>
        <dbReference type="ARBA" id="ARBA00023136"/>
    </source>
</evidence>
<keyword evidence="5 8" id="KW-1133">Transmembrane helix</keyword>
<dbReference type="Pfam" id="PF03062">
    <property type="entry name" value="MBOAT"/>
    <property type="match status" value="1"/>
</dbReference>
<evidence type="ECO:0000256" key="7">
    <source>
        <dbReference type="PIRNR" id="PIRNR016636"/>
    </source>
</evidence>
<feature type="transmembrane region" description="Helical" evidence="8">
    <location>
        <begin position="317"/>
        <end position="337"/>
    </location>
</feature>
<keyword evidence="7" id="KW-0012">Acyltransferase</keyword>
<dbReference type="PANTHER" id="PTHR13285:SF18">
    <property type="entry name" value="PROTEIN-CYSTEINE N-PALMITOYLTRANSFERASE RASP"/>
    <property type="match status" value="1"/>
</dbReference>
<evidence type="ECO:0000256" key="5">
    <source>
        <dbReference type="ARBA" id="ARBA00022989"/>
    </source>
</evidence>
<keyword evidence="10" id="KW-1185">Reference proteome</keyword>
<feature type="transmembrane region" description="Helical" evidence="8">
    <location>
        <begin position="54"/>
        <end position="74"/>
    </location>
</feature>
<dbReference type="InterPro" id="IPR051085">
    <property type="entry name" value="MB_O-acyltransferase"/>
</dbReference>
<evidence type="ECO:0000256" key="2">
    <source>
        <dbReference type="ARBA" id="ARBA00010323"/>
    </source>
</evidence>
<accession>A0A0L0WAK4</accession>
<keyword evidence="7" id="KW-0808">Transferase</keyword>
<evidence type="ECO:0000313" key="10">
    <source>
        <dbReference type="Proteomes" id="UP000037267"/>
    </source>
</evidence>
<feature type="transmembrane region" description="Helical" evidence="8">
    <location>
        <begin position="143"/>
        <end position="164"/>
    </location>
</feature>
<dbReference type="GO" id="GO:0005886">
    <property type="term" value="C:plasma membrane"/>
    <property type="evidence" value="ECO:0007669"/>
    <property type="project" value="UniProtKB-SubCell"/>
</dbReference>
<dbReference type="EMBL" id="LGSS01000008">
    <property type="protein sequence ID" value="KNF08355.1"/>
    <property type="molecule type" value="Genomic_DNA"/>
</dbReference>
<reference evidence="10" key="1">
    <citation type="submission" date="2015-07" db="EMBL/GenBank/DDBJ databases">
        <title>Draft genome sequence of the purine-degrading Gottschalkia purinilyticum DSM 1384 (formerly Clostridium purinilyticum).</title>
        <authorList>
            <person name="Poehlein A."/>
            <person name="Schiel-Bengelsdorf B."/>
            <person name="Bengelsdorf F.R."/>
            <person name="Daniel R."/>
            <person name="Duerre P."/>
        </authorList>
    </citation>
    <scope>NUCLEOTIDE SEQUENCE [LARGE SCALE GENOMIC DNA]</scope>
    <source>
        <strain evidence="10">DSM 1384</strain>
    </source>
</reference>
<dbReference type="Proteomes" id="UP000037267">
    <property type="component" value="Unassembled WGS sequence"/>
</dbReference>
<evidence type="ECO:0000256" key="4">
    <source>
        <dbReference type="ARBA" id="ARBA00022692"/>
    </source>
</evidence>
<evidence type="ECO:0000313" key="9">
    <source>
        <dbReference type="EMBL" id="KNF08355.1"/>
    </source>
</evidence>
<keyword evidence="6 7" id="KW-0472">Membrane</keyword>
<dbReference type="PANTHER" id="PTHR13285">
    <property type="entry name" value="ACYLTRANSFERASE"/>
    <property type="match status" value="1"/>
</dbReference>
<keyword evidence="3 7" id="KW-1003">Cell membrane</keyword>
<keyword evidence="4 8" id="KW-0812">Transmembrane</keyword>
<feature type="transmembrane region" description="Helical" evidence="8">
    <location>
        <begin position="294"/>
        <end position="311"/>
    </location>
</feature>
<comment type="caution">
    <text evidence="9">The sequence shown here is derived from an EMBL/GenBank/DDBJ whole genome shotgun (WGS) entry which is preliminary data.</text>
</comment>
<feature type="transmembrane region" description="Helical" evidence="8">
    <location>
        <begin position="349"/>
        <end position="367"/>
    </location>
</feature>
<feature type="transmembrane region" description="Helical" evidence="8">
    <location>
        <begin position="108"/>
        <end position="131"/>
    </location>
</feature>
<dbReference type="PIRSF" id="PIRSF016636">
    <property type="entry name" value="AlgI_DltB"/>
    <property type="match status" value="1"/>
</dbReference>
<evidence type="ECO:0000256" key="3">
    <source>
        <dbReference type="ARBA" id="ARBA00022475"/>
    </source>
</evidence>
<organism evidence="9 10">
    <name type="scientific">Gottschalkia purinilytica</name>
    <name type="common">Clostridium purinilyticum</name>
    <dbReference type="NCBI Taxonomy" id="1503"/>
    <lineage>
        <taxon>Bacteria</taxon>
        <taxon>Bacillati</taxon>
        <taxon>Bacillota</taxon>
        <taxon>Tissierellia</taxon>
        <taxon>Tissierellales</taxon>
        <taxon>Gottschalkiaceae</taxon>
        <taxon>Gottschalkia</taxon>
    </lineage>
</organism>
<dbReference type="AlphaFoldDB" id="A0A0L0WAK4"/>
<feature type="transmembrane region" description="Helical" evidence="8">
    <location>
        <begin position="32"/>
        <end position="49"/>
    </location>
</feature>
<dbReference type="GO" id="GO:0016746">
    <property type="term" value="F:acyltransferase activity"/>
    <property type="evidence" value="ECO:0007669"/>
    <property type="project" value="UniProtKB-KW"/>
</dbReference>
<feature type="transmembrane region" description="Helical" evidence="8">
    <location>
        <begin position="232"/>
        <end position="250"/>
    </location>
</feature>
<dbReference type="PATRIC" id="fig|1503.3.peg.3261"/>